<keyword evidence="6" id="KW-0769">Symport</keyword>
<dbReference type="InterPro" id="IPR036259">
    <property type="entry name" value="MFS_trans_sf"/>
</dbReference>
<feature type="transmembrane region" description="Helical" evidence="10">
    <location>
        <begin position="112"/>
        <end position="130"/>
    </location>
</feature>
<feature type="transmembrane region" description="Helical" evidence="10">
    <location>
        <begin position="136"/>
        <end position="158"/>
    </location>
</feature>
<dbReference type="Gene3D" id="1.20.1250.20">
    <property type="entry name" value="MFS general substrate transporter like domains"/>
    <property type="match status" value="1"/>
</dbReference>
<feature type="transmembrane region" description="Helical" evidence="10">
    <location>
        <begin position="320"/>
        <end position="342"/>
    </location>
</feature>
<dbReference type="GO" id="GO:0015145">
    <property type="term" value="F:monosaccharide transmembrane transporter activity"/>
    <property type="evidence" value="ECO:0007669"/>
    <property type="project" value="InterPro"/>
</dbReference>
<comment type="subcellular location">
    <subcellularLocation>
        <location evidence="1">Membrane</location>
        <topology evidence="1">Multi-pass membrane protein</topology>
    </subcellularLocation>
</comment>
<dbReference type="Proteomes" id="UP000694853">
    <property type="component" value="Unplaced"/>
</dbReference>
<dbReference type="RefSeq" id="XP_027364511.1">
    <property type="nucleotide sequence ID" value="XM_027508710.1"/>
</dbReference>
<dbReference type="InterPro" id="IPR044778">
    <property type="entry name" value="MFS_STP/MST-like_plant"/>
</dbReference>
<dbReference type="KEGG" id="aprc:113871614"/>
<keyword evidence="8 10" id="KW-0472">Membrane</keyword>
<evidence type="ECO:0000259" key="11">
    <source>
        <dbReference type="PROSITE" id="PS50850"/>
    </source>
</evidence>
<feature type="domain" description="Major facilitator superfamily (MFS) profile" evidence="11">
    <location>
        <begin position="25"/>
        <end position="476"/>
    </location>
</feature>
<evidence type="ECO:0000256" key="8">
    <source>
        <dbReference type="ARBA" id="ARBA00023136"/>
    </source>
</evidence>
<evidence type="ECO:0000313" key="12">
    <source>
        <dbReference type="Proteomes" id="UP000694853"/>
    </source>
</evidence>
<dbReference type="InterPro" id="IPR005828">
    <property type="entry name" value="MFS_sugar_transport-like"/>
</dbReference>
<evidence type="ECO:0000256" key="10">
    <source>
        <dbReference type="SAM" id="Phobius"/>
    </source>
</evidence>
<dbReference type="InterPro" id="IPR003663">
    <property type="entry name" value="Sugar/inositol_transpt"/>
</dbReference>
<dbReference type="AlphaFoldDB" id="A0A8B8M759"/>
<keyword evidence="12" id="KW-1185">Reference proteome</keyword>
<dbReference type="PRINTS" id="PR00171">
    <property type="entry name" value="SUGRTRNSPORT"/>
</dbReference>
<dbReference type="Pfam" id="PF00083">
    <property type="entry name" value="Sugar_tr"/>
    <property type="match status" value="1"/>
</dbReference>
<evidence type="ECO:0000256" key="2">
    <source>
        <dbReference type="ARBA" id="ARBA00010992"/>
    </source>
</evidence>
<evidence type="ECO:0000256" key="7">
    <source>
        <dbReference type="ARBA" id="ARBA00022989"/>
    </source>
</evidence>
<keyword evidence="4" id="KW-0762">Sugar transport</keyword>
<evidence type="ECO:0000256" key="6">
    <source>
        <dbReference type="ARBA" id="ARBA00022847"/>
    </source>
</evidence>
<evidence type="ECO:0000256" key="9">
    <source>
        <dbReference type="RuleBase" id="RU003346"/>
    </source>
</evidence>
<dbReference type="CDD" id="cd17361">
    <property type="entry name" value="MFS_STP"/>
    <property type="match status" value="1"/>
</dbReference>
<dbReference type="SUPFAM" id="SSF103473">
    <property type="entry name" value="MFS general substrate transporter"/>
    <property type="match status" value="1"/>
</dbReference>
<organism evidence="12 13">
    <name type="scientific">Abrus precatorius</name>
    <name type="common">Indian licorice</name>
    <name type="synonym">Glycine abrus</name>
    <dbReference type="NCBI Taxonomy" id="3816"/>
    <lineage>
        <taxon>Eukaryota</taxon>
        <taxon>Viridiplantae</taxon>
        <taxon>Streptophyta</taxon>
        <taxon>Embryophyta</taxon>
        <taxon>Tracheophyta</taxon>
        <taxon>Spermatophyta</taxon>
        <taxon>Magnoliopsida</taxon>
        <taxon>eudicotyledons</taxon>
        <taxon>Gunneridae</taxon>
        <taxon>Pentapetalae</taxon>
        <taxon>rosids</taxon>
        <taxon>fabids</taxon>
        <taxon>Fabales</taxon>
        <taxon>Fabaceae</taxon>
        <taxon>Papilionoideae</taxon>
        <taxon>50 kb inversion clade</taxon>
        <taxon>NPAAA clade</taxon>
        <taxon>indigoferoid/millettioid clade</taxon>
        <taxon>Abreae</taxon>
        <taxon>Abrus</taxon>
    </lineage>
</organism>
<feature type="transmembrane region" description="Helical" evidence="10">
    <location>
        <begin position="383"/>
        <end position="404"/>
    </location>
</feature>
<feature type="transmembrane region" description="Helical" evidence="10">
    <location>
        <begin position="170"/>
        <end position="191"/>
    </location>
</feature>
<feature type="transmembrane region" description="Helical" evidence="10">
    <location>
        <begin position="425"/>
        <end position="446"/>
    </location>
</feature>
<feature type="transmembrane region" description="Helical" evidence="10">
    <location>
        <begin position="349"/>
        <end position="371"/>
    </location>
</feature>
<evidence type="ECO:0000256" key="3">
    <source>
        <dbReference type="ARBA" id="ARBA00022448"/>
    </source>
</evidence>
<dbReference type="OrthoDB" id="5296287at2759"/>
<keyword evidence="7 10" id="KW-1133">Transmembrane helix</keyword>
<evidence type="ECO:0000256" key="1">
    <source>
        <dbReference type="ARBA" id="ARBA00004141"/>
    </source>
</evidence>
<dbReference type="GeneID" id="113871614"/>
<feature type="transmembrane region" description="Helical" evidence="10">
    <location>
        <begin position="452"/>
        <end position="473"/>
    </location>
</feature>
<gene>
    <name evidence="13" type="primary">LOC113871614</name>
</gene>
<dbReference type="PANTHER" id="PTHR23500">
    <property type="entry name" value="SOLUTE CARRIER FAMILY 2, FACILITATED GLUCOSE TRANSPORTER"/>
    <property type="match status" value="1"/>
</dbReference>
<dbReference type="PROSITE" id="PS00216">
    <property type="entry name" value="SUGAR_TRANSPORT_1"/>
    <property type="match status" value="1"/>
</dbReference>
<evidence type="ECO:0000313" key="13">
    <source>
        <dbReference type="RefSeq" id="XP_027364511.1"/>
    </source>
</evidence>
<reference evidence="12" key="1">
    <citation type="journal article" date="2019" name="Toxins">
        <title>Detection of Abrin-Like and Prepropulchellin-Like Toxin Genes and Transcripts Using Whole Genome Sequencing and Full-Length Transcript Sequencing of Abrus precatorius.</title>
        <authorList>
            <person name="Hovde B.T."/>
            <person name="Daligault H.E."/>
            <person name="Hanschen E.R."/>
            <person name="Kunde Y.A."/>
            <person name="Johnson M.B."/>
            <person name="Starkenburg S.R."/>
            <person name="Johnson S.L."/>
        </authorList>
    </citation>
    <scope>NUCLEOTIDE SEQUENCE [LARGE SCALE GENOMIC DNA]</scope>
</reference>
<sequence length="500" mass="54957">MAGGSFASTSGTHFESKITASVIISCIMAATGGLMFGYDIGISGGVTSMPGFLRRFFPEVYRRTQQHDGTESNYCKYDNQSLQLFTSSLYLAALVATMFASPVTRKLGRKQTMLIAGIFFIVGTVLNAVVNSLGLLILGRILLGCGVGFANQAVPLFLSEMAPTRIRGALNILFQLNCTIGILIANIVNWFTAKIKAGYGWRISLAVAGVPAIMLTIGALIVDDTPNSLIERGYEEEGKAVLKKIRGVENVEPEFQEILKASKVAKEVKSPFKDILKRHNRPPLVIAICMQVFQQFTGINAIMFYAPVLFNTLGFHNDASLYSAVITGAVNVLSTLVSIYFVDKAGRKVLLLEACAQMLVSQVLIAVLLGLKVQDHSSSLSKGFAILVVVLVCTFVSSFAWSWGPLGWLIPSEIFPLETRSAGQSVTVFVNMLFTFIIAQACLSMMCTLKYGIFLFFSAWVVVMTIFTVFLIPETRNVPIEEMSEKVWREHWLWKKYMDA</sequence>
<dbReference type="InterPro" id="IPR020846">
    <property type="entry name" value="MFS_dom"/>
</dbReference>
<dbReference type="PANTHER" id="PTHR23500:SF531">
    <property type="entry name" value="MAJOR FACILITATOR, SUGAR TRANSPORTER, MAJOR FACILITATOR SUPERFAMILY-RELATED"/>
    <property type="match status" value="1"/>
</dbReference>
<keyword evidence="5 10" id="KW-0812">Transmembrane</keyword>
<feature type="transmembrane region" description="Helical" evidence="10">
    <location>
        <begin position="82"/>
        <end position="100"/>
    </location>
</feature>
<feature type="transmembrane region" description="Helical" evidence="10">
    <location>
        <begin position="284"/>
        <end position="308"/>
    </location>
</feature>
<protein>
    <submittedName>
        <fullName evidence="13">Sugar transport protein 13-like</fullName>
    </submittedName>
</protein>
<accession>A0A8B8M759</accession>
<dbReference type="FunFam" id="1.20.1250.20:FF:000002">
    <property type="entry name" value="Sugar transport protein 13"/>
    <property type="match status" value="1"/>
</dbReference>
<proteinExistence type="inferred from homology"/>
<dbReference type="PROSITE" id="PS50850">
    <property type="entry name" value="MFS"/>
    <property type="match status" value="1"/>
</dbReference>
<comment type="similarity">
    <text evidence="2 9">Belongs to the major facilitator superfamily. Sugar transporter (TC 2.A.1.1) family.</text>
</comment>
<dbReference type="NCBIfam" id="TIGR00879">
    <property type="entry name" value="SP"/>
    <property type="match status" value="1"/>
</dbReference>
<feature type="transmembrane region" description="Helical" evidence="10">
    <location>
        <begin position="203"/>
        <end position="222"/>
    </location>
</feature>
<evidence type="ECO:0000256" key="4">
    <source>
        <dbReference type="ARBA" id="ARBA00022597"/>
    </source>
</evidence>
<dbReference type="InterPro" id="IPR005829">
    <property type="entry name" value="Sugar_transporter_CS"/>
</dbReference>
<dbReference type="GO" id="GO:0015293">
    <property type="term" value="F:symporter activity"/>
    <property type="evidence" value="ECO:0007669"/>
    <property type="project" value="UniProtKB-KW"/>
</dbReference>
<evidence type="ECO:0000256" key="5">
    <source>
        <dbReference type="ARBA" id="ARBA00022692"/>
    </source>
</evidence>
<dbReference type="GO" id="GO:0016020">
    <property type="term" value="C:membrane"/>
    <property type="evidence" value="ECO:0007669"/>
    <property type="project" value="UniProtKB-SubCell"/>
</dbReference>
<keyword evidence="3 9" id="KW-0813">Transport</keyword>
<reference evidence="13" key="2">
    <citation type="submission" date="2025-08" db="UniProtKB">
        <authorList>
            <consortium name="RefSeq"/>
        </authorList>
    </citation>
    <scope>IDENTIFICATION</scope>
    <source>
        <tissue evidence="13">Young leaves</tissue>
    </source>
</reference>
<dbReference type="InterPro" id="IPR045262">
    <property type="entry name" value="STP/PLT_plant"/>
</dbReference>
<name>A0A8B8M759_ABRPR</name>
<feature type="transmembrane region" description="Helical" evidence="10">
    <location>
        <begin position="18"/>
        <end position="38"/>
    </location>
</feature>